<keyword evidence="2" id="KW-1185">Reference proteome</keyword>
<dbReference type="EMBL" id="ML986523">
    <property type="protein sequence ID" value="KAF2272288.1"/>
    <property type="molecule type" value="Genomic_DNA"/>
</dbReference>
<evidence type="ECO:0000313" key="1">
    <source>
        <dbReference type="EMBL" id="KAF2272288.1"/>
    </source>
</evidence>
<evidence type="ECO:0000313" key="2">
    <source>
        <dbReference type="Proteomes" id="UP000800097"/>
    </source>
</evidence>
<accession>A0A6A6J8F9</accession>
<sequence length="152" mass="16453">MADEGMADVGLLSRSPGFRMGFSVTGSPPTQTDRSLRGQKLQTNLVTCPSARHPWIQIPQVVFRVSSARSPALSFIPFACSCSLQQVVTLPSIRKAYPPLSLGHVTVFATLNARSDTSLVLGSIPASTVPKCNLTRFPSYNYSEITQRNLPS</sequence>
<name>A0A6A6J8F9_WESOR</name>
<proteinExistence type="predicted"/>
<protein>
    <submittedName>
        <fullName evidence="1">Uncharacterized protein</fullName>
    </submittedName>
</protein>
<gene>
    <name evidence="1" type="ORF">EI97DRAFT_445875</name>
</gene>
<dbReference type="GeneID" id="54553169"/>
<reference evidence="1" key="1">
    <citation type="journal article" date="2020" name="Stud. Mycol.">
        <title>101 Dothideomycetes genomes: a test case for predicting lifestyles and emergence of pathogens.</title>
        <authorList>
            <person name="Haridas S."/>
            <person name="Albert R."/>
            <person name="Binder M."/>
            <person name="Bloem J."/>
            <person name="Labutti K."/>
            <person name="Salamov A."/>
            <person name="Andreopoulos B."/>
            <person name="Baker S."/>
            <person name="Barry K."/>
            <person name="Bills G."/>
            <person name="Bluhm B."/>
            <person name="Cannon C."/>
            <person name="Castanera R."/>
            <person name="Culley D."/>
            <person name="Daum C."/>
            <person name="Ezra D."/>
            <person name="Gonzalez J."/>
            <person name="Henrissat B."/>
            <person name="Kuo A."/>
            <person name="Liang C."/>
            <person name="Lipzen A."/>
            <person name="Lutzoni F."/>
            <person name="Magnuson J."/>
            <person name="Mondo S."/>
            <person name="Nolan M."/>
            <person name="Ohm R."/>
            <person name="Pangilinan J."/>
            <person name="Park H.-J."/>
            <person name="Ramirez L."/>
            <person name="Alfaro M."/>
            <person name="Sun H."/>
            <person name="Tritt A."/>
            <person name="Yoshinaga Y."/>
            <person name="Zwiers L.-H."/>
            <person name="Turgeon B."/>
            <person name="Goodwin S."/>
            <person name="Spatafora J."/>
            <person name="Crous P."/>
            <person name="Grigoriev I."/>
        </authorList>
    </citation>
    <scope>NUCLEOTIDE SEQUENCE</scope>
    <source>
        <strain evidence="1">CBS 379.55</strain>
    </source>
</reference>
<dbReference type="Proteomes" id="UP000800097">
    <property type="component" value="Unassembled WGS sequence"/>
</dbReference>
<dbReference type="RefSeq" id="XP_033649827.1">
    <property type="nucleotide sequence ID" value="XM_033799994.1"/>
</dbReference>
<dbReference type="AlphaFoldDB" id="A0A6A6J8F9"/>
<organism evidence="1 2">
    <name type="scientific">Westerdykella ornata</name>
    <dbReference type="NCBI Taxonomy" id="318751"/>
    <lineage>
        <taxon>Eukaryota</taxon>
        <taxon>Fungi</taxon>
        <taxon>Dikarya</taxon>
        <taxon>Ascomycota</taxon>
        <taxon>Pezizomycotina</taxon>
        <taxon>Dothideomycetes</taxon>
        <taxon>Pleosporomycetidae</taxon>
        <taxon>Pleosporales</taxon>
        <taxon>Sporormiaceae</taxon>
        <taxon>Westerdykella</taxon>
    </lineage>
</organism>